<dbReference type="InterPro" id="IPR001188">
    <property type="entry name" value="Sperm_putr-bd"/>
</dbReference>
<dbReference type="GO" id="GO:0015846">
    <property type="term" value="P:polyamine transport"/>
    <property type="evidence" value="ECO:0007669"/>
    <property type="project" value="InterPro"/>
</dbReference>
<dbReference type="PROSITE" id="PS51318">
    <property type="entry name" value="TAT"/>
    <property type="match status" value="1"/>
</dbReference>
<dbReference type="PANTHER" id="PTHR30222:SF17">
    <property type="entry name" value="SPERMIDINE_PUTRESCINE-BINDING PERIPLASMIC PROTEIN"/>
    <property type="match status" value="1"/>
</dbReference>
<accession>A0A4V3DF56</accession>
<dbReference type="GO" id="GO:0042597">
    <property type="term" value="C:periplasmic space"/>
    <property type="evidence" value="ECO:0007669"/>
    <property type="project" value="UniProtKB-SubCell"/>
</dbReference>
<keyword evidence="3" id="KW-0732">Signal</keyword>
<dbReference type="GO" id="GO:0019808">
    <property type="term" value="F:polyamine binding"/>
    <property type="evidence" value="ECO:0007669"/>
    <property type="project" value="InterPro"/>
</dbReference>
<evidence type="ECO:0000256" key="1">
    <source>
        <dbReference type="ARBA" id="ARBA00004418"/>
    </source>
</evidence>
<evidence type="ECO:0000256" key="4">
    <source>
        <dbReference type="ARBA" id="ARBA00022764"/>
    </source>
</evidence>
<keyword evidence="2" id="KW-0813">Transport</keyword>
<gene>
    <name evidence="5" type="ORF">A8950_1616</name>
</gene>
<protein>
    <submittedName>
        <fullName evidence="5">Spermidine/putrescine transport system substrate-binding protein</fullName>
    </submittedName>
</protein>
<dbReference type="AlphaFoldDB" id="A0A4V3DF56"/>
<keyword evidence="4" id="KW-0574">Periplasm</keyword>
<dbReference type="OrthoDB" id="6776301at2"/>
<evidence type="ECO:0000313" key="6">
    <source>
        <dbReference type="Proteomes" id="UP000295783"/>
    </source>
</evidence>
<dbReference type="RefSeq" id="WP_133613096.1">
    <property type="nucleotide sequence ID" value="NZ_SNYW01000007.1"/>
</dbReference>
<dbReference type="SUPFAM" id="SSF53850">
    <property type="entry name" value="Periplasmic binding protein-like II"/>
    <property type="match status" value="1"/>
</dbReference>
<comment type="caution">
    <text evidence="5">The sequence shown here is derived from an EMBL/GenBank/DDBJ whole genome shotgun (WGS) entry which is preliminary data.</text>
</comment>
<dbReference type="PRINTS" id="PR00909">
    <property type="entry name" value="SPERMDNBNDNG"/>
</dbReference>
<organism evidence="5 6">
    <name type="scientific">Dongia mobilis</name>
    <dbReference type="NCBI Taxonomy" id="578943"/>
    <lineage>
        <taxon>Bacteria</taxon>
        <taxon>Pseudomonadati</taxon>
        <taxon>Pseudomonadota</taxon>
        <taxon>Alphaproteobacteria</taxon>
        <taxon>Rhodospirillales</taxon>
        <taxon>Dongiaceae</taxon>
        <taxon>Dongia</taxon>
    </lineage>
</organism>
<dbReference type="Gene3D" id="3.40.190.10">
    <property type="entry name" value="Periplasmic binding protein-like II"/>
    <property type="match status" value="2"/>
</dbReference>
<comment type="subcellular location">
    <subcellularLocation>
        <location evidence="1">Periplasm</location>
    </subcellularLocation>
</comment>
<reference evidence="5 6" key="1">
    <citation type="submission" date="2019-03" db="EMBL/GenBank/DDBJ databases">
        <title>Genomic Encyclopedia of Type Strains, Phase III (KMG-III): the genomes of soil and plant-associated and newly described type strains.</title>
        <authorList>
            <person name="Whitman W."/>
        </authorList>
    </citation>
    <scope>NUCLEOTIDE SEQUENCE [LARGE SCALE GENOMIC DNA]</scope>
    <source>
        <strain evidence="5 6">CGMCC 1.7660</strain>
    </source>
</reference>
<dbReference type="PANTHER" id="PTHR30222">
    <property type="entry name" value="SPERMIDINE/PUTRESCINE-BINDING PERIPLASMIC PROTEIN"/>
    <property type="match status" value="1"/>
</dbReference>
<evidence type="ECO:0000256" key="3">
    <source>
        <dbReference type="ARBA" id="ARBA00022729"/>
    </source>
</evidence>
<keyword evidence="6" id="KW-1185">Reference proteome</keyword>
<evidence type="ECO:0000256" key="2">
    <source>
        <dbReference type="ARBA" id="ARBA00022448"/>
    </source>
</evidence>
<name>A0A4V3DF56_9PROT</name>
<dbReference type="Pfam" id="PF13416">
    <property type="entry name" value="SBP_bac_8"/>
    <property type="match status" value="1"/>
</dbReference>
<evidence type="ECO:0000313" key="5">
    <source>
        <dbReference type="EMBL" id="TDQ83330.1"/>
    </source>
</evidence>
<dbReference type="Proteomes" id="UP000295783">
    <property type="component" value="Unassembled WGS sequence"/>
</dbReference>
<sequence>MTRSLPTPLQARNVTRRTLLKTAGFMGAAAIGAPMIVRNAFSSSGELNLFSWGDYIYPEMIEGFEKSTGIKVNLATYGTNDEVFNTIRASGGAGYDVINPSVTRTQQYIEFDLLQPIDESKVNMDKILQPILESSRSLGGEIGGKRYNLPFNWGTESICVDKTAVKGGYGELSYGTLWQPEYAGKVTCRANSIMTGIGLYLDATGKVPSGRMVDTYKDEASLRRVYDEIVKFALENKAAVGQFWTNAQETEAAFKQNGCVIGQIWDGPGMRMMTDEPERFAYVAAKEGAITWLDGIALPKQAENVEQAYAWINWYYTPENAAIHVMKSGYNSCTADADKFAGETYARNFAAAYPDNAIANLWWWPPEDTALANIRNEYRDKLLAS</sequence>
<dbReference type="EMBL" id="SNYW01000007">
    <property type="protein sequence ID" value="TDQ83330.1"/>
    <property type="molecule type" value="Genomic_DNA"/>
</dbReference>
<dbReference type="InterPro" id="IPR006059">
    <property type="entry name" value="SBP"/>
</dbReference>
<dbReference type="InterPro" id="IPR006311">
    <property type="entry name" value="TAT_signal"/>
</dbReference>
<proteinExistence type="predicted"/>